<protein>
    <submittedName>
        <fullName evidence="1">Uncharacterized protein</fullName>
    </submittedName>
</protein>
<dbReference type="Proteomes" id="UP001153331">
    <property type="component" value="Unassembled WGS sequence"/>
</dbReference>
<evidence type="ECO:0000313" key="2">
    <source>
        <dbReference type="Proteomes" id="UP001153331"/>
    </source>
</evidence>
<evidence type="ECO:0000313" key="1">
    <source>
        <dbReference type="EMBL" id="KAJ8108874.1"/>
    </source>
</evidence>
<sequence length="166" mass="18825">MFYSTIVIYPWIVTAVYWGILASNGFPNTFSVWSNTSQHALNSAYAFFEIFFPRTEPIPFLNIIPIVILLALYLALAYVTFYTQGFYTYGFLDLRKNSSGIVGAYIIGILVAAIVIFLIVKYLILLRVWVTEKKMGKMGNFTHRGTLRMADEEAEKGVPMHDVSAK</sequence>
<accession>A0ACC2I0I3</accession>
<keyword evidence="2" id="KW-1185">Reference proteome</keyword>
<reference evidence="1" key="1">
    <citation type="submission" date="2022-11" db="EMBL/GenBank/DDBJ databases">
        <title>Genome Sequence of Boeremia exigua.</title>
        <authorList>
            <person name="Buettner E."/>
        </authorList>
    </citation>
    <scope>NUCLEOTIDE SEQUENCE</scope>
    <source>
        <strain evidence="1">CU02</strain>
    </source>
</reference>
<organism evidence="1 2">
    <name type="scientific">Boeremia exigua</name>
    <dbReference type="NCBI Taxonomy" id="749465"/>
    <lineage>
        <taxon>Eukaryota</taxon>
        <taxon>Fungi</taxon>
        <taxon>Dikarya</taxon>
        <taxon>Ascomycota</taxon>
        <taxon>Pezizomycotina</taxon>
        <taxon>Dothideomycetes</taxon>
        <taxon>Pleosporomycetidae</taxon>
        <taxon>Pleosporales</taxon>
        <taxon>Pleosporineae</taxon>
        <taxon>Didymellaceae</taxon>
        <taxon>Boeremia</taxon>
    </lineage>
</organism>
<dbReference type="EMBL" id="JAPHNI010000685">
    <property type="protein sequence ID" value="KAJ8108874.1"/>
    <property type="molecule type" value="Genomic_DNA"/>
</dbReference>
<gene>
    <name evidence="1" type="ORF">OPT61_g7867</name>
</gene>
<comment type="caution">
    <text evidence="1">The sequence shown here is derived from an EMBL/GenBank/DDBJ whole genome shotgun (WGS) entry which is preliminary data.</text>
</comment>
<proteinExistence type="predicted"/>
<name>A0ACC2I0I3_9PLEO</name>